<dbReference type="InterPro" id="IPR021283">
    <property type="entry name" value="Phage_Wedge1"/>
</dbReference>
<dbReference type="EMBL" id="MLAI01000024">
    <property type="protein sequence ID" value="OOF85144.1"/>
    <property type="molecule type" value="Genomic_DNA"/>
</dbReference>
<organism evidence="1 2">
    <name type="scientific">Rodentibacter ratti</name>
    <dbReference type="NCBI Taxonomy" id="1906745"/>
    <lineage>
        <taxon>Bacteria</taxon>
        <taxon>Pseudomonadati</taxon>
        <taxon>Pseudomonadota</taxon>
        <taxon>Gammaproteobacteria</taxon>
        <taxon>Pasteurellales</taxon>
        <taxon>Pasteurellaceae</taxon>
        <taxon>Rodentibacter</taxon>
    </lineage>
</organism>
<dbReference type="RefSeq" id="WP_077553498.1">
    <property type="nucleotide sequence ID" value="NZ_MLAI01000024.1"/>
</dbReference>
<accession>A0A1V3L5A5</accession>
<comment type="caution">
    <text evidence="1">The sequence shown here is derived from an EMBL/GenBank/DDBJ whole genome shotgun (WGS) entry which is preliminary data.</text>
</comment>
<evidence type="ECO:0008006" key="3">
    <source>
        <dbReference type="Google" id="ProtNLM"/>
    </source>
</evidence>
<dbReference type="AlphaFoldDB" id="A0A1V3L5A5"/>
<sequence length="204" mass="23381">MTIQKALLQDFEQAAWENQLAQFRYSPNLQKLFHVLFKPYQSLQLALKQNLEQRDLESAKGKQLDGIGDIVGLPRPYINRDGEWYFGFRGQSKGKGFSQAPIRDLALLTNNQKIQFMSDEPYRRLLRWKIIANNSQGTLEDVINACLVLFKASRVIVREIGPCSVEIQIERALKDQIMVIEQNPSDWIPIGAGISTTVIFKNKE</sequence>
<dbReference type="Pfam" id="PF11041">
    <property type="entry name" value="Phage_Wedge1"/>
    <property type="match status" value="1"/>
</dbReference>
<protein>
    <recommendedName>
        <fullName evidence="3">DUF2612 domain-containing protein</fullName>
    </recommendedName>
</protein>
<name>A0A1V3L5A5_9PAST</name>
<reference evidence="1 2" key="1">
    <citation type="submission" date="2016-10" db="EMBL/GenBank/DDBJ databases">
        <title>Rodentibacter gen. nov. and new species.</title>
        <authorList>
            <person name="Christensen H."/>
        </authorList>
    </citation>
    <scope>NUCLEOTIDE SEQUENCE [LARGE SCALE GENOMIC DNA]</scope>
    <source>
        <strain evidence="1 2">Ppn158</strain>
    </source>
</reference>
<gene>
    <name evidence="1" type="ORF">BKG88_09285</name>
</gene>
<proteinExistence type="predicted"/>
<evidence type="ECO:0000313" key="1">
    <source>
        <dbReference type="EMBL" id="OOF85144.1"/>
    </source>
</evidence>
<dbReference type="Proteomes" id="UP000189353">
    <property type="component" value="Unassembled WGS sequence"/>
</dbReference>
<evidence type="ECO:0000313" key="2">
    <source>
        <dbReference type="Proteomes" id="UP000189353"/>
    </source>
</evidence>
<dbReference type="OrthoDB" id="5465402at2"/>